<keyword evidence="4 7" id="KW-0560">Oxidoreductase</keyword>
<keyword evidence="3" id="KW-0288">FMN</keyword>
<organism evidence="7">
    <name type="scientific">bioreactor metagenome</name>
    <dbReference type="NCBI Taxonomy" id="1076179"/>
    <lineage>
        <taxon>unclassified sequences</taxon>
        <taxon>metagenomes</taxon>
        <taxon>ecological metagenomes</taxon>
    </lineage>
</organism>
<proteinExistence type="inferred from homology"/>
<name>A0A644TF81_9ZZZZ</name>
<evidence type="ECO:0000256" key="5">
    <source>
        <dbReference type="ARBA" id="ARBA00024042"/>
    </source>
</evidence>
<dbReference type="CDD" id="cd02809">
    <property type="entry name" value="alpha_hydroxyacid_oxid_FMN"/>
    <property type="match status" value="1"/>
</dbReference>
<dbReference type="InterPro" id="IPR000262">
    <property type="entry name" value="FMN-dep_DH"/>
</dbReference>
<evidence type="ECO:0000256" key="4">
    <source>
        <dbReference type="ARBA" id="ARBA00023002"/>
    </source>
</evidence>
<dbReference type="AlphaFoldDB" id="A0A644TF81"/>
<dbReference type="GO" id="GO:0010181">
    <property type="term" value="F:FMN binding"/>
    <property type="evidence" value="ECO:0007669"/>
    <property type="project" value="InterPro"/>
</dbReference>
<evidence type="ECO:0000256" key="2">
    <source>
        <dbReference type="ARBA" id="ARBA00022630"/>
    </source>
</evidence>
<sequence>MAYNLLKNDMFPQRTVVEYGTIKGKREKNIMNYKEVLENARTCIGSYCKACNVCNGIVCKNSIPGPGAKGVGDTAIRNYQKWQEIRVNMDTLCAGRPVDTTLELFGKTFEYPFFAGPVGAVNMHYSDKFSDMTYNDILVSVCMENGIAAFTGDGTDPKVMESATAVIAKVNGCGIPTIKPWNIDTIRVKLDLVKKAGAFAVAMDIDAAGLPFLKNMTPPAGGKSVDELRSISEIAGVPFIVKGIMNIKGAMKAKEAGAKAIVVSNHGGRVLDQCPSTAEVLPEIAEAVGSEMKILVDGGIRSGTDIFKALALGADGVLICRPFVTAAYGGEKEGVKIYIEKLAGELKDTMAMCGAFRLSEITKDMVRR</sequence>
<evidence type="ECO:0000256" key="1">
    <source>
        <dbReference type="ARBA" id="ARBA00001917"/>
    </source>
</evidence>
<dbReference type="InterPro" id="IPR037396">
    <property type="entry name" value="FMN_HAD"/>
</dbReference>
<dbReference type="EMBL" id="VSSQ01000029">
    <property type="protein sequence ID" value="MPL65618.1"/>
    <property type="molecule type" value="Genomic_DNA"/>
</dbReference>
<dbReference type="SUPFAM" id="SSF51395">
    <property type="entry name" value="FMN-linked oxidoreductases"/>
    <property type="match status" value="1"/>
</dbReference>
<dbReference type="Pfam" id="PF01070">
    <property type="entry name" value="FMN_dh"/>
    <property type="match status" value="2"/>
</dbReference>
<evidence type="ECO:0000259" key="6">
    <source>
        <dbReference type="PROSITE" id="PS51349"/>
    </source>
</evidence>
<accession>A0A644TF81</accession>
<dbReference type="PANTHER" id="PTHR10578">
    <property type="entry name" value="S -2-HYDROXY-ACID OXIDASE-RELATED"/>
    <property type="match status" value="1"/>
</dbReference>
<feature type="domain" description="FMN hydroxy acid dehydrogenase" evidence="6">
    <location>
        <begin position="1"/>
        <end position="368"/>
    </location>
</feature>
<comment type="similarity">
    <text evidence="5">Belongs to the FMN-dependent alpha-hydroxy acid dehydrogenase family.</text>
</comment>
<dbReference type="InterPro" id="IPR012133">
    <property type="entry name" value="Alpha-hydoxy_acid_DH_FMN"/>
</dbReference>
<dbReference type="Gene3D" id="3.20.20.70">
    <property type="entry name" value="Aldolase class I"/>
    <property type="match status" value="1"/>
</dbReference>
<keyword evidence="2" id="KW-0285">Flavoprotein</keyword>
<reference evidence="7" key="1">
    <citation type="submission" date="2019-08" db="EMBL/GenBank/DDBJ databases">
        <authorList>
            <person name="Kucharzyk K."/>
            <person name="Murdoch R.W."/>
            <person name="Higgins S."/>
            <person name="Loffler F."/>
        </authorList>
    </citation>
    <scope>NUCLEOTIDE SEQUENCE</scope>
</reference>
<dbReference type="PIRSF" id="PIRSF000138">
    <property type="entry name" value="Al-hdrx_acd_dh"/>
    <property type="match status" value="1"/>
</dbReference>
<evidence type="ECO:0000313" key="7">
    <source>
        <dbReference type="EMBL" id="MPL65618.1"/>
    </source>
</evidence>
<protein>
    <submittedName>
        <fullName evidence="7">L-lactate dehydrogenase</fullName>
        <ecNumber evidence="7">1.1.-.-</ecNumber>
    </submittedName>
</protein>
<dbReference type="InterPro" id="IPR013785">
    <property type="entry name" value="Aldolase_TIM"/>
</dbReference>
<comment type="cofactor">
    <cofactor evidence="1">
        <name>FMN</name>
        <dbReference type="ChEBI" id="CHEBI:58210"/>
    </cofactor>
</comment>
<dbReference type="EC" id="1.1.-.-" evidence="7"/>
<evidence type="ECO:0000256" key="3">
    <source>
        <dbReference type="ARBA" id="ARBA00022643"/>
    </source>
</evidence>
<dbReference type="GO" id="GO:0016491">
    <property type="term" value="F:oxidoreductase activity"/>
    <property type="evidence" value="ECO:0007669"/>
    <property type="project" value="UniProtKB-KW"/>
</dbReference>
<gene>
    <name evidence="7" type="primary">lldD_1</name>
    <name evidence="7" type="ORF">SDC9_11282</name>
</gene>
<dbReference type="PANTHER" id="PTHR10578:SF107">
    <property type="entry name" value="2-HYDROXYACID OXIDASE 1"/>
    <property type="match status" value="1"/>
</dbReference>
<dbReference type="PROSITE" id="PS51349">
    <property type="entry name" value="FMN_HYDROXY_ACID_DH_2"/>
    <property type="match status" value="1"/>
</dbReference>
<comment type="caution">
    <text evidence="7">The sequence shown here is derived from an EMBL/GenBank/DDBJ whole genome shotgun (WGS) entry which is preliminary data.</text>
</comment>